<dbReference type="InParanoid" id="M1DF81"/>
<evidence type="ECO:0000313" key="2">
    <source>
        <dbReference type="Proteomes" id="UP000011115"/>
    </source>
</evidence>
<protein>
    <submittedName>
        <fullName evidence="1">Uncharacterized protein</fullName>
    </submittedName>
</protein>
<name>M1DF81_SOLTU</name>
<dbReference type="EnsemblPlants" id="PGSC0003DMT400088093">
    <property type="protein sequence ID" value="PGSC0003DMT400088093"/>
    <property type="gene ID" value="PGSC0003DMG400037664"/>
</dbReference>
<proteinExistence type="predicted"/>
<dbReference type="Gramene" id="PGSC0003DMT400088093">
    <property type="protein sequence ID" value="PGSC0003DMT400088093"/>
    <property type="gene ID" value="PGSC0003DMG400037664"/>
</dbReference>
<organism evidence="1 2">
    <name type="scientific">Solanum tuberosum</name>
    <name type="common">Potato</name>
    <dbReference type="NCBI Taxonomy" id="4113"/>
    <lineage>
        <taxon>Eukaryota</taxon>
        <taxon>Viridiplantae</taxon>
        <taxon>Streptophyta</taxon>
        <taxon>Embryophyta</taxon>
        <taxon>Tracheophyta</taxon>
        <taxon>Spermatophyta</taxon>
        <taxon>Magnoliopsida</taxon>
        <taxon>eudicotyledons</taxon>
        <taxon>Gunneridae</taxon>
        <taxon>Pentapetalae</taxon>
        <taxon>asterids</taxon>
        <taxon>lamiids</taxon>
        <taxon>Solanales</taxon>
        <taxon>Solanaceae</taxon>
        <taxon>Solanoideae</taxon>
        <taxon>Solaneae</taxon>
        <taxon>Solanum</taxon>
    </lineage>
</organism>
<dbReference type="PaxDb" id="4113-PGSC0003DMT400088093"/>
<reference evidence="2" key="1">
    <citation type="journal article" date="2011" name="Nature">
        <title>Genome sequence and analysis of the tuber crop potato.</title>
        <authorList>
            <consortium name="The Potato Genome Sequencing Consortium"/>
        </authorList>
    </citation>
    <scope>NUCLEOTIDE SEQUENCE [LARGE SCALE GENOMIC DNA]</scope>
    <source>
        <strain evidence="2">cv. DM1-3 516 R44</strain>
    </source>
</reference>
<reference evidence="1" key="2">
    <citation type="submission" date="2015-06" db="UniProtKB">
        <authorList>
            <consortium name="EnsemblPlants"/>
        </authorList>
    </citation>
    <scope>IDENTIFICATION</scope>
    <source>
        <strain evidence="1">DM1-3 516 R44</strain>
    </source>
</reference>
<accession>M1DF81</accession>
<evidence type="ECO:0000313" key="1">
    <source>
        <dbReference type="EnsemblPlants" id="PGSC0003DMT400088093"/>
    </source>
</evidence>
<dbReference type="HOGENOM" id="CLU_1296348_0_0_1"/>
<sequence>MPRYWFRIEAEYLRDDVAQRKPLSLDSTLMVDPTILEVEARTCAPSMEQAGISAPSDVLYSTTVPTASISTTVVPTLRPFSSPITHPLLTHTLIYQTGIFARSTSRVVKCEGLVEIHTLDDSTAILEAQEKVKGSSGTLDTLRDQLATLQAEVVQFQSMGISMLWGDAPLPDAPSSMPVMTSIMTLPMILLSSIDDPLEVSPHKTPDESAPQA</sequence>
<dbReference type="Proteomes" id="UP000011115">
    <property type="component" value="Unassembled WGS sequence"/>
</dbReference>
<dbReference type="AlphaFoldDB" id="M1DF81"/>
<keyword evidence="2" id="KW-1185">Reference proteome</keyword>